<comment type="caution">
    <text evidence="2">The sequence shown here is derived from an EMBL/GenBank/DDBJ whole genome shotgun (WGS) entry which is preliminary data.</text>
</comment>
<dbReference type="Proteomes" id="UP000248021">
    <property type="component" value="Unassembled WGS sequence"/>
</dbReference>
<dbReference type="EMBL" id="QJJK01000005">
    <property type="protein sequence ID" value="PXW58825.1"/>
    <property type="molecule type" value="Genomic_DNA"/>
</dbReference>
<name>A0A2V3U6Y5_9HYPH</name>
<keyword evidence="3" id="KW-1185">Reference proteome</keyword>
<dbReference type="RefSeq" id="WP_110374898.1">
    <property type="nucleotide sequence ID" value="NZ_JAHBRY010000001.1"/>
</dbReference>
<evidence type="ECO:0000313" key="3">
    <source>
        <dbReference type="Proteomes" id="UP000248021"/>
    </source>
</evidence>
<dbReference type="Pfam" id="PF03734">
    <property type="entry name" value="YkuD"/>
    <property type="match status" value="1"/>
</dbReference>
<dbReference type="GO" id="GO:0016740">
    <property type="term" value="F:transferase activity"/>
    <property type="evidence" value="ECO:0007669"/>
    <property type="project" value="InterPro"/>
</dbReference>
<dbReference type="OrthoDB" id="9804204at2"/>
<gene>
    <name evidence="2" type="ORF">C7450_105173</name>
</gene>
<dbReference type="InterPro" id="IPR005490">
    <property type="entry name" value="LD_TPept_cat_dom"/>
</dbReference>
<reference evidence="2 3" key="1">
    <citation type="submission" date="2018-05" db="EMBL/GenBank/DDBJ databases">
        <title>Genomic Encyclopedia of Type Strains, Phase IV (KMG-IV): sequencing the most valuable type-strain genomes for metagenomic binning, comparative biology and taxonomic classification.</title>
        <authorList>
            <person name="Goeker M."/>
        </authorList>
    </citation>
    <scope>NUCLEOTIDE SEQUENCE [LARGE SCALE GENOMIC DNA]</scope>
    <source>
        <strain evidence="2 3">DSM 6462</strain>
    </source>
</reference>
<dbReference type="PANTHER" id="PTHR38589">
    <property type="entry name" value="BLR0621 PROTEIN"/>
    <property type="match status" value="1"/>
</dbReference>
<organism evidence="2 3">
    <name type="scientific">Chelatococcus asaccharovorans</name>
    <dbReference type="NCBI Taxonomy" id="28210"/>
    <lineage>
        <taxon>Bacteria</taxon>
        <taxon>Pseudomonadati</taxon>
        <taxon>Pseudomonadota</taxon>
        <taxon>Alphaproteobacteria</taxon>
        <taxon>Hyphomicrobiales</taxon>
        <taxon>Chelatococcaceae</taxon>
        <taxon>Chelatococcus</taxon>
    </lineage>
</organism>
<sequence length="176" mass="19379">MKRTTIHVLHVHGSPLDPARGVIVAGALRLPCALGRSGIATVKREGDGHTPRGRFRLKCLTYRADRGPRPRSSLPMRVTRRDDGWCDAPGDRRYNCPVVLPYPASAEAMWRDDHLYDAVIDIAWNRGPRIPGRGSAIFLHIARPGFKPTEGCVAVDAKAIRRLLAVIGPDTILAIH</sequence>
<evidence type="ECO:0000259" key="1">
    <source>
        <dbReference type="Pfam" id="PF03734"/>
    </source>
</evidence>
<feature type="domain" description="L,D-TPase catalytic" evidence="1">
    <location>
        <begin position="28"/>
        <end position="171"/>
    </location>
</feature>
<dbReference type="PANTHER" id="PTHR38589:SF1">
    <property type="entry name" value="BLR0621 PROTEIN"/>
    <property type="match status" value="1"/>
</dbReference>
<evidence type="ECO:0000313" key="2">
    <source>
        <dbReference type="EMBL" id="PXW58825.1"/>
    </source>
</evidence>
<accession>A0A2V3U6Y5</accession>
<protein>
    <submittedName>
        <fullName evidence="2">L,D-peptidoglycan transpeptidase YkuD (ErfK/YbiS/YcfS/YnhG family)</fullName>
    </submittedName>
</protein>
<dbReference type="AlphaFoldDB" id="A0A2V3U6Y5"/>
<proteinExistence type="predicted"/>